<reference evidence="2 3" key="1">
    <citation type="journal article" date="2013" name="BMC Genomics">
        <title>Reconstruction of the lipid metabolism for the microalga Monoraphidium neglectum from its genome sequence reveals characteristics suitable for biofuel production.</title>
        <authorList>
            <person name="Bogen C."/>
            <person name="Al-Dilaimi A."/>
            <person name="Albersmeier A."/>
            <person name="Wichmann J."/>
            <person name="Grundmann M."/>
            <person name="Rupp O."/>
            <person name="Lauersen K.J."/>
            <person name="Blifernez-Klassen O."/>
            <person name="Kalinowski J."/>
            <person name="Goesmann A."/>
            <person name="Mussgnug J.H."/>
            <person name="Kruse O."/>
        </authorList>
    </citation>
    <scope>NUCLEOTIDE SEQUENCE [LARGE SCALE GENOMIC DNA]</scope>
    <source>
        <strain evidence="2 3">SAG 48.87</strain>
    </source>
</reference>
<dbReference type="KEGG" id="mng:MNEG_11347"/>
<dbReference type="InterPro" id="IPR016024">
    <property type="entry name" value="ARM-type_fold"/>
</dbReference>
<dbReference type="GeneID" id="25728600"/>
<accession>A0A0D2JA14</accession>
<keyword evidence="3" id="KW-1185">Reference proteome</keyword>
<dbReference type="OrthoDB" id="7537227at2759"/>
<organism evidence="2 3">
    <name type="scientific">Monoraphidium neglectum</name>
    <dbReference type="NCBI Taxonomy" id="145388"/>
    <lineage>
        <taxon>Eukaryota</taxon>
        <taxon>Viridiplantae</taxon>
        <taxon>Chlorophyta</taxon>
        <taxon>core chlorophytes</taxon>
        <taxon>Chlorophyceae</taxon>
        <taxon>CS clade</taxon>
        <taxon>Sphaeropleales</taxon>
        <taxon>Selenastraceae</taxon>
        <taxon>Monoraphidium</taxon>
    </lineage>
</organism>
<gene>
    <name evidence="2" type="ORF">MNEG_11347</name>
</gene>
<dbReference type="InterPro" id="IPR011989">
    <property type="entry name" value="ARM-like"/>
</dbReference>
<dbReference type="Gene3D" id="1.25.10.10">
    <property type="entry name" value="Leucine-rich Repeat Variant"/>
    <property type="match status" value="1"/>
</dbReference>
<evidence type="ECO:0000313" key="2">
    <source>
        <dbReference type="EMBL" id="KIY96612.1"/>
    </source>
</evidence>
<dbReference type="PANTHER" id="PTHR23315:SF7">
    <property type="entry name" value="U-BOX DOMAIN-CONTAINING PROTEIN 4"/>
    <property type="match status" value="1"/>
</dbReference>
<dbReference type="AlphaFoldDB" id="A0A0D2JA14"/>
<dbReference type="RefSeq" id="XP_013895632.1">
    <property type="nucleotide sequence ID" value="XM_014040178.1"/>
</dbReference>
<evidence type="ECO:0000256" key="1">
    <source>
        <dbReference type="ARBA" id="ARBA00022786"/>
    </source>
</evidence>
<dbReference type="PANTHER" id="PTHR23315">
    <property type="entry name" value="U BOX DOMAIN-CONTAINING"/>
    <property type="match status" value="1"/>
</dbReference>
<sequence>MMIKAPGRKLKLTDKIRKFFGQEGGGSKQQTAGPDGALRIASVDGVQSRCLSVLPASSHGSEWAMSGAAGALLEGGRAGAGGSGAAAAAGQGAAALAALNLVSAKADLSSNPRTTGNGDPACSLHNEVCFPQLLDTLACGGPEQRAVAAEALFNLTAESDAARQRATAAGVVAHLTELLSSGTDHARMYAAYTLSSLTSIDEALAQMRERGAPAALVALLAGCPLLVCKKGAMRALGRLARNDEAAAEIVAAGGLRPIVSLLGHADASLVRRCLVALYFIGADKPELQCARRGR</sequence>
<evidence type="ECO:0000313" key="3">
    <source>
        <dbReference type="Proteomes" id="UP000054498"/>
    </source>
</evidence>
<keyword evidence="1" id="KW-0833">Ubl conjugation pathway</keyword>
<dbReference type="EMBL" id="KK102922">
    <property type="protein sequence ID" value="KIY96612.1"/>
    <property type="molecule type" value="Genomic_DNA"/>
</dbReference>
<dbReference type="InterPro" id="IPR000225">
    <property type="entry name" value="Armadillo"/>
</dbReference>
<dbReference type="SUPFAM" id="SSF48371">
    <property type="entry name" value="ARM repeat"/>
    <property type="match status" value="1"/>
</dbReference>
<proteinExistence type="predicted"/>
<name>A0A0D2JA14_9CHLO</name>
<dbReference type="Proteomes" id="UP000054498">
    <property type="component" value="Unassembled WGS sequence"/>
</dbReference>
<protein>
    <submittedName>
        <fullName evidence="2">Uncharacterized protein</fullName>
    </submittedName>
</protein>
<dbReference type="SMART" id="SM00185">
    <property type="entry name" value="ARM"/>
    <property type="match status" value="3"/>
</dbReference>